<organism evidence="4 5">
    <name type="scientific">Variovorax paradoxus</name>
    <dbReference type="NCBI Taxonomy" id="34073"/>
    <lineage>
        <taxon>Bacteria</taxon>
        <taxon>Pseudomonadati</taxon>
        <taxon>Pseudomonadota</taxon>
        <taxon>Betaproteobacteria</taxon>
        <taxon>Burkholderiales</taxon>
        <taxon>Comamonadaceae</taxon>
        <taxon>Variovorax</taxon>
    </lineage>
</organism>
<dbReference type="Gene3D" id="1.10.357.10">
    <property type="entry name" value="Tetracycline Repressor, domain 2"/>
    <property type="match status" value="1"/>
</dbReference>
<dbReference type="Pfam" id="PF17938">
    <property type="entry name" value="TetR_C_29"/>
    <property type="match status" value="1"/>
</dbReference>
<dbReference type="PANTHER" id="PTHR30328">
    <property type="entry name" value="TRANSCRIPTIONAL REPRESSOR"/>
    <property type="match status" value="1"/>
</dbReference>
<dbReference type="SUPFAM" id="SSF46689">
    <property type="entry name" value="Homeodomain-like"/>
    <property type="match status" value="1"/>
</dbReference>
<feature type="domain" description="HTH tetR-type" evidence="3">
    <location>
        <begin position="21"/>
        <end position="81"/>
    </location>
</feature>
<dbReference type="PANTHER" id="PTHR30328:SF54">
    <property type="entry name" value="HTH-TYPE TRANSCRIPTIONAL REPRESSOR SCO4008"/>
    <property type="match status" value="1"/>
</dbReference>
<dbReference type="InterPro" id="IPR036271">
    <property type="entry name" value="Tet_transcr_reg_TetR-rel_C_sf"/>
</dbReference>
<dbReference type="Proteomes" id="UP000249135">
    <property type="component" value="Unassembled WGS sequence"/>
</dbReference>
<dbReference type="InterPro" id="IPR050109">
    <property type="entry name" value="HTH-type_TetR-like_transc_reg"/>
</dbReference>
<proteinExistence type="predicted"/>
<dbReference type="AlphaFoldDB" id="A0A2W5P4I8"/>
<comment type="caution">
    <text evidence="4">The sequence shown here is derived from an EMBL/GenBank/DDBJ whole genome shotgun (WGS) entry which is preliminary data.</text>
</comment>
<feature type="DNA-binding region" description="H-T-H motif" evidence="2">
    <location>
        <begin position="44"/>
        <end position="63"/>
    </location>
</feature>
<sequence>MSTPSTRHAPGPETIPRRDAALTRAKLLESAIDEFSSEGYSGARTERIARLAGTNIRMLYHYFGSKDDLYVAVLEAVMADLRHDELRLDAQEEEPLAGLLHIADFVDRHFATHPRLRKLLAFENLNEARHLARSNRIPEMSSPVIALIRRLLVRGVAAGVIRPGIDALHLYVAMVSLSYYGRAHAFTLSRIFNKDLQAASWQKAHQKMTRQMVAAFLTQAPE</sequence>
<dbReference type="Pfam" id="PF00440">
    <property type="entry name" value="TetR_N"/>
    <property type="match status" value="1"/>
</dbReference>
<name>A0A2W5P4I8_VARPD</name>
<protein>
    <submittedName>
        <fullName evidence="4">TetR/AcrR family transcriptional regulator</fullName>
    </submittedName>
</protein>
<gene>
    <name evidence="4" type="ORF">DI563_29430</name>
</gene>
<dbReference type="SUPFAM" id="SSF48498">
    <property type="entry name" value="Tetracyclin repressor-like, C-terminal domain"/>
    <property type="match status" value="1"/>
</dbReference>
<keyword evidence="1 2" id="KW-0238">DNA-binding</keyword>
<evidence type="ECO:0000256" key="2">
    <source>
        <dbReference type="PROSITE-ProRule" id="PRU00335"/>
    </source>
</evidence>
<dbReference type="PROSITE" id="PS50977">
    <property type="entry name" value="HTH_TETR_2"/>
    <property type="match status" value="1"/>
</dbReference>
<accession>A0A2W5P4I8</accession>
<dbReference type="EMBL" id="QFPP01000690">
    <property type="protein sequence ID" value="PZQ60702.1"/>
    <property type="molecule type" value="Genomic_DNA"/>
</dbReference>
<evidence type="ECO:0000313" key="5">
    <source>
        <dbReference type="Proteomes" id="UP000249135"/>
    </source>
</evidence>
<evidence type="ECO:0000256" key="1">
    <source>
        <dbReference type="ARBA" id="ARBA00023125"/>
    </source>
</evidence>
<dbReference type="GO" id="GO:0003677">
    <property type="term" value="F:DNA binding"/>
    <property type="evidence" value="ECO:0007669"/>
    <property type="project" value="UniProtKB-UniRule"/>
</dbReference>
<dbReference type="InterPro" id="IPR001647">
    <property type="entry name" value="HTH_TetR"/>
</dbReference>
<dbReference type="InterPro" id="IPR009057">
    <property type="entry name" value="Homeodomain-like_sf"/>
</dbReference>
<dbReference type="InterPro" id="IPR041474">
    <property type="entry name" value="NicS_C"/>
</dbReference>
<evidence type="ECO:0000313" key="4">
    <source>
        <dbReference type="EMBL" id="PZQ60702.1"/>
    </source>
</evidence>
<evidence type="ECO:0000259" key="3">
    <source>
        <dbReference type="PROSITE" id="PS50977"/>
    </source>
</evidence>
<reference evidence="4 5" key="1">
    <citation type="submission" date="2017-08" db="EMBL/GenBank/DDBJ databases">
        <title>Infants hospitalized years apart are colonized by the same room-sourced microbial strains.</title>
        <authorList>
            <person name="Brooks B."/>
            <person name="Olm M.R."/>
            <person name="Firek B.A."/>
            <person name="Baker R."/>
            <person name="Thomas B.C."/>
            <person name="Morowitz M.J."/>
            <person name="Banfield J.F."/>
        </authorList>
    </citation>
    <scope>NUCLEOTIDE SEQUENCE [LARGE SCALE GENOMIC DNA]</scope>
    <source>
        <strain evidence="4">S2_005_003_R2_41</strain>
    </source>
</reference>
<dbReference type="PRINTS" id="PR00455">
    <property type="entry name" value="HTHTETR"/>
</dbReference>